<evidence type="ECO:0000256" key="1">
    <source>
        <dbReference type="SAM" id="MobiDB-lite"/>
    </source>
</evidence>
<gene>
    <name evidence="2" type="ORF">Pfra01_002429800</name>
</gene>
<evidence type="ECO:0000313" key="3">
    <source>
        <dbReference type="Proteomes" id="UP001165121"/>
    </source>
</evidence>
<dbReference type="AlphaFoldDB" id="A0A9W7D5Y8"/>
<feature type="region of interest" description="Disordered" evidence="1">
    <location>
        <begin position="1"/>
        <end position="27"/>
    </location>
</feature>
<accession>A0A9W7D5Y8</accession>
<protein>
    <submittedName>
        <fullName evidence="2">Unnamed protein product</fullName>
    </submittedName>
</protein>
<reference evidence="2" key="1">
    <citation type="submission" date="2023-04" db="EMBL/GenBank/DDBJ databases">
        <title>Phytophthora fragariaefolia NBRC 109709.</title>
        <authorList>
            <person name="Ichikawa N."/>
            <person name="Sato H."/>
            <person name="Tonouchi N."/>
        </authorList>
    </citation>
    <scope>NUCLEOTIDE SEQUENCE</scope>
    <source>
        <strain evidence="2">NBRC 109709</strain>
    </source>
</reference>
<keyword evidence="3" id="KW-1185">Reference proteome</keyword>
<name>A0A9W7D5Y8_9STRA</name>
<feature type="compositionally biased region" description="Low complexity" evidence="1">
    <location>
        <begin position="10"/>
        <end position="27"/>
    </location>
</feature>
<comment type="caution">
    <text evidence="2">The sequence shown here is derived from an EMBL/GenBank/DDBJ whole genome shotgun (WGS) entry which is preliminary data.</text>
</comment>
<dbReference type="Proteomes" id="UP001165121">
    <property type="component" value="Unassembled WGS sequence"/>
</dbReference>
<proteinExistence type="predicted"/>
<evidence type="ECO:0000313" key="2">
    <source>
        <dbReference type="EMBL" id="GMF57030.1"/>
    </source>
</evidence>
<sequence length="109" mass="11414">MILSKKNTPAVSSNARTVASTTTTTSSIGGVLPICPTDVAGDVDLRAIGDYACLSPTAAGVSVESLRATSAEAATSKVNQRMQAIKSKRKKFNKVDDLLLLRQVNADHP</sequence>
<organism evidence="2 3">
    <name type="scientific">Phytophthora fragariaefolia</name>
    <dbReference type="NCBI Taxonomy" id="1490495"/>
    <lineage>
        <taxon>Eukaryota</taxon>
        <taxon>Sar</taxon>
        <taxon>Stramenopiles</taxon>
        <taxon>Oomycota</taxon>
        <taxon>Peronosporomycetes</taxon>
        <taxon>Peronosporales</taxon>
        <taxon>Peronosporaceae</taxon>
        <taxon>Phytophthora</taxon>
    </lineage>
</organism>
<dbReference type="EMBL" id="BSXT01004173">
    <property type="protein sequence ID" value="GMF57030.1"/>
    <property type="molecule type" value="Genomic_DNA"/>
</dbReference>